<dbReference type="InterPro" id="IPR031356">
    <property type="entry name" value="Stealth_CR4"/>
</dbReference>
<dbReference type="InterPro" id="IPR031357">
    <property type="entry name" value="Stealth_CR3"/>
</dbReference>
<comment type="similarity">
    <text evidence="1">Belongs to the stealth family.</text>
</comment>
<dbReference type="PANTHER" id="PTHR24045">
    <property type="match status" value="1"/>
</dbReference>
<keyword evidence="4" id="KW-0812">Transmembrane</keyword>
<evidence type="ECO:0008006" key="11">
    <source>
        <dbReference type="Google" id="ProtNLM"/>
    </source>
</evidence>
<dbReference type="InterPro" id="IPR021520">
    <property type="entry name" value="Stealth_CR2"/>
</dbReference>
<feature type="region of interest" description="Disordered" evidence="3">
    <location>
        <begin position="184"/>
        <end position="219"/>
    </location>
</feature>
<feature type="domain" description="Stealth protein CR3 conserved region 3" evidence="7">
    <location>
        <begin position="408"/>
        <end position="459"/>
    </location>
</feature>
<comment type="caution">
    <text evidence="9">The sequence shown here is derived from an EMBL/GenBank/DDBJ whole genome shotgun (WGS) entry which is preliminary data.</text>
</comment>
<dbReference type="AlphaFoldDB" id="A0A9P3HHC7"/>
<evidence type="ECO:0000256" key="4">
    <source>
        <dbReference type="SAM" id="Phobius"/>
    </source>
</evidence>
<dbReference type="GO" id="GO:0003976">
    <property type="term" value="F:UDP-N-acetylglucosamine-lysosomal-enzyme N-acetylglucosaminephosphotransferase activity"/>
    <property type="evidence" value="ECO:0007669"/>
    <property type="project" value="TreeGrafter"/>
</dbReference>
<dbReference type="Proteomes" id="UP000827284">
    <property type="component" value="Unassembled WGS sequence"/>
</dbReference>
<dbReference type="Pfam" id="PF11380">
    <property type="entry name" value="Stealth_CR2"/>
    <property type="match status" value="1"/>
</dbReference>
<proteinExistence type="inferred from homology"/>
<feature type="domain" description="Stealth protein CR1 conserved region 1" evidence="6">
    <location>
        <begin position="150"/>
        <end position="174"/>
    </location>
</feature>
<dbReference type="GO" id="GO:0046835">
    <property type="term" value="P:carbohydrate phosphorylation"/>
    <property type="evidence" value="ECO:0007669"/>
    <property type="project" value="TreeGrafter"/>
</dbReference>
<evidence type="ECO:0000256" key="2">
    <source>
        <dbReference type="ARBA" id="ARBA00022679"/>
    </source>
</evidence>
<reference evidence="9" key="1">
    <citation type="submission" date="2021-11" db="EMBL/GenBank/DDBJ databases">
        <authorList>
            <person name="Herlambang A."/>
            <person name="Guo Y."/>
            <person name="Takashima Y."/>
            <person name="Nishizawa T."/>
        </authorList>
    </citation>
    <scope>NUCLEOTIDE SEQUENCE</scope>
    <source>
        <strain evidence="9">E1425</strain>
    </source>
</reference>
<organism evidence="9 10">
    <name type="scientific">Entomortierella parvispora</name>
    <dbReference type="NCBI Taxonomy" id="205924"/>
    <lineage>
        <taxon>Eukaryota</taxon>
        <taxon>Fungi</taxon>
        <taxon>Fungi incertae sedis</taxon>
        <taxon>Mucoromycota</taxon>
        <taxon>Mortierellomycotina</taxon>
        <taxon>Mortierellomycetes</taxon>
        <taxon>Mortierellales</taxon>
        <taxon>Mortierellaceae</taxon>
        <taxon>Entomortierella</taxon>
    </lineage>
</organism>
<dbReference type="OrthoDB" id="263283at2759"/>
<dbReference type="EMBL" id="BQFW01000012">
    <property type="protein sequence ID" value="GJJ76744.1"/>
    <property type="molecule type" value="Genomic_DNA"/>
</dbReference>
<name>A0A9P3HHC7_9FUNG</name>
<feature type="domain" description="Stealth protein CR4 conserved region 4" evidence="8">
    <location>
        <begin position="699"/>
        <end position="744"/>
    </location>
</feature>
<feature type="region of interest" description="Disordered" evidence="3">
    <location>
        <begin position="119"/>
        <end position="145"/>
    </location>
</feature>
<dbReference type="PANTHER" id="PTHR24045:SF0">
    <property type="entry name" value="N-ACETYLGLUCOSAMINE-1-PHOSPHOTRANSFERASE SUBUNITS ALPHA_BETA"/>
    <property type="match status" value="1"/>
</dbReference>
<accession>A0A9P3HHC7</accession>
<feature type="transmembrane region" description="Helical" evidence="4">
    <location>
        <begin position="28"/>
        <end position="47"/>
    </location>
</feature>
<reference evidence="9" key="2">
    <citation type="journal article" date="2022" name="Microbiol. Resour. Announc.">
        <title>Whole-Genome Sequence of Entomortierella parvispora E1425, a Mucoromycotan Fungus Associated with Burkholderiaceae-Related Endosymbiotic Bacteria.</title>
        <authorList>
            <person name="Herlambang A."/>
            <person name="Guo Y."/>
            <person name="Takashima Y."/>
            <person name="Narisawa K."/>
            <person name="Ohta H."/>
            <person name="Nishizawa T."/>
        </authorList>
    </citation>
    <scope>NUCLEOTIDE SEQUENCE</scope>
    <source>
        <strain evidence="9">E1425</strain>
    </source>
</reference>
<protein>
    <recommendedName>
        <fullName evidence="11">Stealth protein CR3 conserved region 3 domain-containing protein</fullName>
    </recommendedName>
</protein>
<dbReference type="GO" id="GO:0005794">
    <property type="term" value="C:Golgi apparatus"/>
    <property type="evidence" value="ECO:0007669"/>
    <property type="project" value="TreeGrafter"/>
</dbReference>
<evidence type="ECO:0000259" key="5">
    <source>
        <dbReference type="Pfam" id="PF11380"/>
    </source>
</evidence>
<keyword evidence="2" id="KW-0808">Transferase</keyword>
<sequence>MTSLHTMTIPQLLYNNFRRYFPTHAKSLGLVLVVVFIALNLLAFFSFDSLNLFSSGDWSSAGGSIPIDRRETSLLLSEPRGGQGQRLFKTSPTWIQEWFQFQRLNPELNAENYDVWEGEGDLGSVPSSSSSSSNEGGEEKGATRGSKGLKIDVVYTWVNGTDEALQLVKEQYEDLSPLYQSVREYEQRTGRPPTVPPPRGGRNALNRLLPDGSVPPSAKQGEAAAALRGGASRTTQDATANRFRDMDELKYSVRSVAQYAQGMFDRIHILTTEVDPARDEAQVPSWLNMEASQGVIELVHHDQIFEKTEDLPSFNSLSIESQIHHIPGVTDVFLYLNDDVFLGQPMSAADVWTPLYGFVFHMEPTLLVPPTPLVSHGETLAIGEWNSLQYSNHLLSKQFGARHRSYIAHVPHVLSAPMLHEIQTIWPDDIQQTASHRFRGEGEAKDIQVSFFMAHYVMERLRETQLESFWKYRLDANQDGMLDWEEREALVQKIERWNEVHVKNQGYYPRPPYNSEFSSFLNGSDEKLEQLGIEITGSSTYSLSGQDGYPFMLEYGDTSRGSQAQPRKDPYSYFVPLEERSCYFNLEFCLGPEFLSNDTDSNGVSKGLDMMTSTNIFQRLAFVEFHCGDCLLHILRQTGGPEPGLQAAFLPLEDKNPDAFKTVTSDLAKYNYVIADSDYSFTQLTEPFGSQRELSKIMLNRDTHAFFCINDNVNSNSRVVQQVQQIFHQFLENRFPIPSPWEKKN</sequence>
<evidence type="ECO:0000313" key="10">
    <source>
        <dbReference type="Proteomes" id="UP000827284"/>
    </source>
</evidence>
<keyword evidence="10" id="KW-1185">Reference proteome</keyword>
<evidence type="ECO:0000313" key="9">
    <source>
        <dbReference type="EMBL" id="GJJ76744.1"/>
    </source>
</evidence>
<dbReference type="Pfam" id="PF17101">
    <property type="entry name" value="Stealth_CR1"/>
    <property type="match status" value="1"/>
</dbReference>
<evidence type="ECO:0000256" key="3">
    <source>
        <dbReference type="SAM" id="MobiDB-lite"/>
    </source>
</evidence>
<evidence type="ECO:0000259" key="8">
    <source>
        <dbReference type="Pfam" id="PF17103"/>
    </source>
</evidence>
<gene>
    <name evidence="9" type="ORF">EMPS_09103</name>
</gene>
<dbReference type="Pfam" id="PF17103">
    <property type="entry name" value="Stealth_CR4"/>
    <property type="match status" value="1"/>
</dbReference>
<dbReference type="InterPro" id="IPR047141">
    <property type="entry name" value="Stealth"/>
</dbReference>
<evidence type="ECO:0000256" key="1">
    <source>
        <dbReference type="ARBA" id="ARBA00007583"/>
    </source>
</evidence>
<keyword evidence="4" id="KW-1133">Transmembrane helix</keyword>
<feature type="domain" description="Stealth protein CR2 conserved region 2" evidence="5">
    <location>
        <begin position="242"/>
        <end position="353"/>
    </location>
</feature>
<evidence type="ECO:0000259" key="6">
    <source>
        <dbReference type="Pfam" id="PF17101"/>
    </source>
</evidence>
<dbReference type="InterPro" id="IPR031358">
    <property type="entry name" value="Stealth_CR1"/>
</dbReference>
<keyword evidence="4" id="KW-0472">Membrane</keyword>
<dbReference type="Pfam" id="PF17102">
    <property type="entry name" value="Stealth_CR3"/>
    <property type="match status" value="1"/>
</dbReference>
<evidence type="ECO:0000259" key="7">
    <source>
        <dbReference type="Pfam" id="PF17102"/>
    </source>
</evidence>